<dbReference type="InterPro" id="IPR012610">
    <property type="entry name" value="SASP_SspH"/>
</dbReference>
<evidence type="ECO:0000256" key="1">
    <source>
        <dbReference type="ARBA" id="ARBA00004288"/>
    </source>
</evidence>
<keyword evidence="3" id="KW-0749">Sporulation</keyword>
<comment type="similarity">
    <text evidence="2">Belongs to the SspH family.</text>
</comment>
<evidence type="ECO:0000313" key="5">
    <source>
        <dbReference type="Proteomes" id="UP001595843"/>
    </source>
</evidence>
<accession>A0ABV8JHZ6</accession>
<organism evidence="4 5">
    <name type="scientific">Salinithrix halophila</name>
    <dbReference type="NCBI Taxonomy" id="1485204"/>
    <lineage>
        <taxon>Bacteria</taxon>
        <taxon>Bacillati</taxon>
        <taxon>Bacillota</taxon>
        <taxon>Bacilli</taxon>
        <taxon>Bacillales</taxon>
        <taxon>Thermoactinomycetaceae</taxon>
        <taxon>Salinithrix</taxon>
    </lineage>
</organism>
<evidence type="ECO:0000256" key="2">
    <source>
        <dbReference type="ARBA" id="ARBA00006573"/>
    </source>
</evidence>
<evidence type="ECO:0000313" key="4">
    <source>
        <dbReference type="EMBL" id="MFC4078199.1"/>
    </source>
</evidence>
<dbReference type="HAMAP" id="MF_00667">
    <property type="entry name" value="SspH"/>
    <property type="match status" value="1"/>
</dbReference>
<proteinExistence type="inferred from homology"/>
<evidence type="ECO:0000256" key="3">
    <source>
        <dbReference type="ARBA" id="ARBA00022969"/>
    </source>
</evidence>
<sequence>MDILRARQILESPEKVEVHYREVPIWIQNVNDETETARIYTDDEPDRELVVSVQELHER</sequence>
<protein>
    <submittedName>
        <fullName evidence="4">H-type small acid-soluble spore protein</fullName>
    </submittedName>
</protein>
<dbReference type="RefSeq" id="WP_380706022.1">
    <property type="nucleotide sequence ID" value="NZ_JBHSAP010000018.1"/>
</dbReference>
<reference evidence="5" key="1">
    <citation type="journal article" date="2019" name="Int. J. Syst. Evol. Microbiol.">
        <title>The Global Catalogue of Microorganisms (GCM) 10K type strain sequencing project: providing services to taxonomists for standard genome sequencing and annotation.</title>
        <authorList>
            <consortium name="The Broad Institute Genomics Platform"/>
            <consortium name="The Broad Institute Genome Sequencing Center for Infectious Disease"/>
            <person name="Wu L."/>
            <person name="Ma J."/>
        </authorList>
    </citation>
    <scope>NUCLEOTIDE SEQUENCE [LARGE SCALE GENOMIC DNA]</scope>
    <source>
        <strain evidence="5">IBRC-M 10813</strain>
    </source>
</reference>
<dbReference type="Pfam" id="PF08141">
    <property type="entry name" value="SspH"/>
    <property type="match status" value="1"/>
</dbReference>
<dbReference type="NCBIfam" id="TIGR02861">
    <property type="entry name" value="SASP_H"/>
    <property type="match status" value="1"/>
</dbReference>
<dbReference type="EMBL" id="JBHSAP010000018">
    <property type="protein sequence ID" value="MFC4078199.1"/>
    <property type="molecule type" value="Genomic_DNA"/>
</dbReference>
<dbReference type="Proteomes" id="UP001595843">
    <property type="component" value="Unassembled WGS sequence"/>
</dbReference>
<keyword evidence="5" id="KW-1185">Reference proteome</keyword>
<comment type="subcellular location">
    <subcellularLocation>
        <location evidence="1">Spore core</location>
    </subcellularLocation>
</comment>
<gene>
    <name evidence="4" type="ORF">ACFOUO_15475</name>
</gene>
<name>A0ABV8JHZ6_9BACL</name>
<comment type="caution">
    <text evidence="4">The sequence shown here is derived from an EMBL/GenBank/DDBJ whole genome shotgun (WGS) entry which is preliminary data.</text>
</comment>